<evidence type="ECO:0000256" key="2">
    <source>
        <dbReference type="ARBA" id="ARBA00023043"/>
    </source>
</evidence>
<dbReference type="PANTHER" id="PTHR24189:SF50">
    <property type="entry name" value="ANKYRIN REPEAT AND SOCS BOX PROTEIN 2"/>
    <property type="match status" value="1"/>
</dbReference>
<evidence type="ECO:0000256" key="1">
    <source>
        <dbReference type="ARBA" id="ARBA00022737"/>
    </source>
</evidence>
<dbReference type="Proteomes" id="UP000054845">
    <property type="component" value="Unassembled WGS sequence"/>
</dbReference>
<dbReference type="Pfam" id="PF00023">
    <property type="entry name" value="Ank"/>
    <property type="match status" value="1"/>
</dbReference>
<keyword evidence="5" id="KW-1185">Reference proteome</keyword>
<dbReference type="GO" id="GO:0005737">
    <property type="term" value="C:cytoplasm"/>
    <property type="evidence" value="ECO:0007669"/>
    <property type="project" value="TreeGrafter"/>
</dbReference>
<evidence type="ECO:0000256" key="3">
    <source>
        <dbReference type="PROSITE-ProRule" id="PRU00023"/>
    </source>
</evidence>
<dbReference type="GO" id="GO:0005634">
    <property type="term" value="C:nucleus"/>
    <property type="evidence" value="ECO:0007669"/>
    <property type="project" value="TreeGrafter"/>
</dbReference>
<proteinExistence type="predicted"/>
<dbReference type="GO" id="GO:2000812">
    <property type="term" value="P:regulation of barbed-end actin filament capping"/>
    <property type="evidence" value="ECO:0007669"/>
    <property type="project" value="TreeGrafter"/>
</dbReference>
<dbReference type="EMBL" id="CCYA01000391">
    <property type="protein sequence ID" value="CEH16858.1"/>
    <property type="molecule type" value="Genomic_DNA"/>
</dbReference>
<dbReference type="InterPro" id="IPR050745">
    <property type="entry name" value="Multifunctional_regulatory"/>
</dbReference>
<protein>
    <submittedName>
        <fullName evidence="4">ANKYRIN REPEAT PROTEIN</fullName>
    </submittedName>
</protein>
<dbReference type="InterPro" id="IPR002110">
    <property type="entry name" value="Ankyrin_rpt"/>
</dbReference>
<evidence type="ECO:0000313" key="5">
    <source>
        <dbReference type="Proteomes" id="UP000054845"/>
    </source>
</evidence>
<accession>A0A0N7LAK7</accession>
<organism evidence="4 5">
    <name type="scientific">Ceraceosorus bombacis</name>
    <dbReference type="NCBI Taxonomy" id="401625"/>
    <lineage>
        <taxon>Eukaryota</taxon>
        <taxon>Fungi</taxon>
        <taxon>Dikarya</taxon>
        <taxon>Basidiomycota</taxon>
        <taxon>Ustilaginomycotina</taxon>
        <taxon>Exobasidiomycetes</taxon>
        <taxon>Ceraceosorales</taxon>
        <taxon>Ceraceosoraceae</taxon>
        <taxon>Ceraceosorus</taxon>
    </lineage>
</organism>
<reference evidence="4 5" key="1">
    <citation type="submission" date="2014-09" db="EMBL/GenBank/DDBJ databases">
        <authorList>
            <person name="Magalhaes I.L.F."/>
            <person name="Oliveira U."/>
            <person name="Santos F.R."/>
            <person name="Vidigal T.H.D.A."/>
            <person name="Brescovit A.D."/>
            <person name="Santos A.J."/>
        </authorList>
    </citation>
    <scope>NUCLEOTIDE SEQUENCE [LARGE SCALE GENOMIC DNA]</scope>
</reference>
<dbReference type="AlphaFoldDB" id="A0A0N7LAK7"/>
<keyword evidence="2 3" id="KW-0040">ANK repeat</keyword>
<dbReference type="Gene3D" id="1.25.40.20">
    <property type="entry name" value="Ankyrin repeat-containing domain"/>
    <property type="match status" value="1"/>
</dbReference>
<dbReference type="InterPro" id="IPR036770">
    <property type="entry name" value="Ankyrin_rpt-contain_sf"/>
</dbReference>
<evidence type="ECO:0000313" key="4">
    <source>
        <dbReference type="EMBL" id="CEH16858.1"/>
    </source>
</evidence>
<sequence>MSRTYDDNLIGDICHNDQPRACAGLPYYERREAVWAASDDAAPPLWLYEPRFAGPFDILTHHDAASCLGWNEMAWQQHHQLPFPSNNFGSGSARLVVDSLDHAPGGYGDLSKMQWLQRRFDEVPICKAVTTMRVDAVQAAISAAQQAISQSDSFGLEAQGGLASLMQGFGEQQSHMAQCTLASPVTGESALHVAAACAQPDVLGALLESGLYVADVQDKSGITPLMYLAWHSSEPHRAGRASLQQIRHCLELLLQHGADPNLVCFGGHGGERSLSRTTALGWAARAWNVAFITIARQHASFDFEPLSKTRATLRFASLRPLPPCVVDGNLRAEEEEHERQDMSRVFTEMEQDDFEDHLRGVHGLDMQEMARENEVAYGIARRLVDQKLEHVGLCFVRAAHVPFGPGGVALHSSSVVQAPHWAWDHSASRLLPDGNTSNRALARRDVVRWMQTVRELVAGGARVSLFRDIAGVCGSMPPPEALAMLLDLYAEQESLSSAAILNRHTTLFNGAIGCSWALILAAYTAKECSSDDFLALVSLLDARGADFASAANCYVTPHVVKAHGPLFDLLRAIDLHQAGIELPLRLRDASSAIKDQFFRTQHRKRVEVLEPIPLLGILIYLGRKEEINHLLDVGVPAEASTAQRWESFAKTANDSTADTIYAHTRST</sequence>
<dbReference type="SUPFAM" id="SSF48403">
    <property type="entry name" value="Ankyrin repeat"/>
    <property type="match status" value="1"/>
</dbReference>
<dbReference type="PANTHER" id="PTHR24189">
    <property type="entry name" value="MYOTROPHIN"/>
    <property type="match status" value="1"/>
</dbReference>
<dbReference type="OrthoDB" id="194358at2759"/>
<name>A0A0N7LAK7_9BASI</name>
<feature type="repeat" description="ANK" evidence="3">
    <location>
        <begin position="186"/>
        <end position="218"/>
    </location>
</feature>
<keyword evidence="1" id="KW-0677">Repeat</keyword>
<dbReference type="PROSITE" id="PS50297">
    <property type="entry name" value="ANK_REP_REGION"/>
    <property type="match status" value="1"/>
</dbReference>
<dbReference type="PROSITE" id="PS50088">
    <property type="entry name" value="ANK_REPEAT"/>
    <property type="match status" value="1"/>
</dbReference>
<dbReference type="SMART" id="SM00248">
    <property type="entry name" value="ANK"/>
    <property type="match status" value="2"/>
</dbReference>